<accession>A0A059V8N1</accession>
<feature type="transmembrane region" description="Helical" evidence="16">
    <location>
        <begin position="44"/>
        <end position="61"/>
    </location>
</feature>
<geneLocation type="mitochondrion" evidence="20"/>
<feature type="transmembrane region" description="Helical" evidence="16">
    <location>
        <begin position="594"/>
        <end position="611"/>
    </location>
</feature>
<evidence type="ECO:0000256" key="3">
    <source>
        <dbReference type="ARBA" id="ARBA00021096"/>
    </source>
</evidence>
<evidence type="ECO:0000256" key="11">
    <source>
        <dbReference type="ARBA" id="ARBA00023027"/>
    </source>
</evidence>
<dbReference type="InterPro" id="IPR001750">
    <property type="entry name" value="ND/Mrp_TM"/>
</dbReference>
<dbReference type="RefSeq" id="YP_009034346.1">
    <property type="nucleotide sequence ID" value="NC_024184.1"/>
</dbReference>
<keyword evidence="14 16" id="KW-0472">Membrane</keyword>
<keyword evidence="9" id="KW-0249">Electron transport</keyword>
<dbReference type="PRINTS" id="PR01434">
    <property type="entry name" value="NADHDHGNASE5"/>
</dbReference>
<name>A0A059V8N1_9TELE</name>
<dbReference type="CTD" id="4540"/>
<evidence type="ECO:0000256" key="4">
    <source>
        <dbReference type="ARBA" id="ARBA00022448"/>
    </source>
</evidence>
<dbReference type="InterPro" id="IPR018393">
    <property type="entry name" value="NADHpl_OxRdtase_5_subgr"/>
</dbReference>
<dbReference type="PANTHER" id="PTHR42829">
    <property type="entry name" value="NADH-UBIQUINONE OXIDOREDUCTASE CHAIN 5"/>
    <property type="match status" value="1"/>
</dbReference>
<keyword evidence="4 16" id="KW-0813">Transport</keyword>
<feature type="transmembrane region" description="Helical" evidence="16">
    <location>
        <begin position="6"/>
        <end position="24"/>
    </location>
</feature>
<keyword evidence="11 16" id="KW-0520">NAD</keyword>
<comment type="catalytic activity">
    <reaction evidence="15 16">
        <text>a ubiquinone + NADH + 5 H(+)(in) = a ubiquinol + NAD(+) + 4 H(+)(out)</text>
        <dbReference type="Rhea" id="RHEA:29091"/>
        <dbReference type="Rhea" id="RHEA-COMP:9565"/>
        <dbReference type="Rhea" id="RHEA-COMP:9566"/>
        <dbReference type="ChEBI" id="CHEBI:15378"/>
        <dbReference type="ChEBI" id="CHEBI:16389"/>
        <dbReference type="ChEBI" id="CHEBI:17976"/>
        <dbReference type="ChEBI" id="CHEBI:57540"/>
        <dbReference type="ChEBI" id="CHEBI:57945"/>
        <dbReference type="EC" id="7.1.1.2"/>
    </reaction>
</comment>
<keyword evidence="5" id="KW-0679">Respiratory chain</keyword>
<keyword evidence="8" id="KW-1278">Translocase</keyword>
<dbReference type="Pfam" id="PF00662">
    <property type="entry name" value="Proton_antipo_N"/>
    <property type="match status" value="1"/>
</dbReference>
<feature type="transmembrane region" description="Helical" evidence="16">
    <location>
        <begin position="247"/>
        <end position="267"/>
    </location>
</feature>
<feature type="transmembrane region" description="Helical" evidence="16">
    <location>
        <begin position="90"/>
        <end position="110"/>
    </location>
</feature>
<comment type="similarity">
    <text evidence="16">Belongs to the complex I subunit 5 family.</text>
</comment>
<protein>
    <recommendedName>
        <fullName evidence="3 16">NADH-ubiquinone oxidoreductase chain 5</fullName>
        <ecNumber evidence="2 16">7.1.1.2</ecNumber>
    </recommendedName>
</protein>
<feature type="domain" description="NADH dehydrogenase subunit 5 C-terminal" evidence="19">
    <location>
        <begin position="428"/>
        <end position="609"/>
    </location>
</feature>
<dbReference type="GO" id="GO:0015990">
    <property type="term" value="P:electron transport coupled proton transport"/>
    <property type="evidence" value="ECO:0007669"/>
    <property type="project" value="TreeGrafter"/>
</dbReference>
<evidence type="ECO:0000256" key="10">
    <source>
        <dbReference type="ARBA" id="ARBA00022989"/>
    </source>
</evidence>
<evidence type="ECO:0000256" key="5">
    <source>
        <dbReference type="ARBA" id="ARBA00022660"/>
    </source>
</evidence>
<feature type="transmembrane region" description="Helical" evidence="16">
    <location>
        <begin position="215"/>
        <end position="235"/>
    </location>
</feature>
<evidence type="ECO:0000256" key="1">
    <source>
        <dbReference type="ARBA" id="ARBA00004448"/>
    </source>
</evidence>
<evidence type="ECO:0000256" key="8">
    <source>
        <dbReference type="ARBA" id="ARBA00022967"/>
    </source>
</evidence>
<proteinExistence type="inferred from homology"/>
<evidence type="ECO:0000259" key="19">
    <source>
        <dbReference type="Pfam" id="PF06455"/>
    </source>
</evidence>
<evidence type="ECO:0000256" key="9">
    <source>
        <dbReference type="ARBA" id="ARBA00022982"/>
    </source>
</evidence>
<feature type="domain" description="NADH-Ubiquinone oxidoreductase (complex I) chain 5 N-terminal" evidence="18">
    <location>
        <begin position="73"/>
        <end position="123"/>
    </location>
</feature>
<evidence type="ECO:0000256" key="16">
    <source>
        <dbReference type="RuleBase" id="RU003404"/>
    </source>
</evidence>
<feature type="domain" description="NADH:quinone oxidoreductase/Mrp antiporter transmembrane" evidence="17">
    <location>
        <begin position="139"/>
        <end position="420"/>
    </location>
</feature>
<keyword evidence="12 16" id="KW-0830">Ubiquinone</keyword>
<reference evidence="20" key="1">
    <citation type="journal article" date="2014" name="Mitochondrial DNA">
        <title>Complete mitochondrial genome of Florida pompano Trachinotus carolinus (Teleostei, Carangidae).</title>
        <authorList>
            <person name="Zhang D."/>
            <person name="Wang L."/>
            <person name="Guo H."/>
            <person name="Ma Z."/>
            <person name="Zhang N."/>
            <person name="Lin J."/>
            <person name="Jiang S."/>
        </authorList>
    </citation>
    <scope>NUCLEOTIDE SEQUENCE</scope>
</reference>
<dbReference type="EC" id="7.1.1.2" evidence="2 16"/>
<dbReference type="InterPro" id="IPR003945">
    <property type="entry name" value="NU5C-like"/>
</dbReference>
<evidence type="ECO:0000256" key="13">
    <source>
        <dbReference type="ARBA" id="ARBA00023128"/>
    </source>
</evidence>
<evidence type="ECO:0000259" key="17">
    <source>
        <dbReference type="Pfam" id="PF00361"/>
    </source>
</evidence>
<feature type="transmembrane region" description="Helical" evidence="16">
    <location>
        <begin position="122"/>
        <end position="139"/>
    </location>
</feature>
<keyword evidence="10 16" id="KW-1133">Transmembrane helix</keyword>
<dbReference type="GO" id="GO:0008137">
    <property type="term" value="F:NADH dehydrogenase (ubiquinone) activity"/>
    <property type="evidence" value="ECO:0007669"/>
    <property type="project" value="UniProtKB-EC"/>
</dbReference>
<feature type="transmembrane region" description="Helical" evidence="16">
    <location>
        <begin position="413"/>
        <end position="439"/>
    </location>
</feature>
<feature type="transmembrane region" description="Helical" evidence="16">
    <location>
        <begin position="374"/>
        <end position="393"/>
    </location>
</feature>
<evidence type="ECO:0000256" key="6">
    <source>
        <dbReference type="ARBA" id="ARBA00022692"/>
    </source>
</evidence>
<dbReference type="GO" id="GO:0042773">
    <property type="term" value="P:ATP synthesis coupled electron transport"/>
    <property type="evidence" value="ECO:0007669"/>
    <property type="project" value="InterPro"/>
</dbReference>
<dbReference type="Pfam" id="PF00361">
    <property type="entry name" value="Proton_antipo_M"/>
    <property type="match status" value="1"/>
</dbReference>
<evidence type="ECO:0000256" key="7">
    <source>
        <dbReference type="ARBA" id="ARBA00022792"/>
    </source>
</evidence>
<dbReference type="GO" id="GO:0005743">
    <property type="term" value="C:mitochondrial inner membrane"/>
    <property type="evidence" value="ECO:0007669"/>
    <property type="project" value="UniProtKB-SubCell"/>
</dbReference>
<feature type="transmembrane region" description="Helical" evidence="16">
    <location>
        <begin position="460"/>
        <end position="479"/>
    </location>
</feature>
<dbReference type="GO" id="GO:0003954">
    <property type="term" value="F:NADH dehydrogenase activity"/>
    <property type="evidence" value="ECO:0007669"/>
    <property type="project" value="TreeGrafter"/>
</dbReference>
<feature type="transmembrane region" description="Helical" evidence="16">
    <location>
        <begin position="145"/>
        <end position="165"/>
    </location>
</feature>
<feature type="transmembrane region" description="Helical" evidence="16">
    <location>
        <begin position="491"/>
        <end position="513"/>
    </location>
</feature>
<dbReference type="InterPro" id="IPR001516">
    <property type="entry name" value="Proton_antipo_N"/>
</dbReference>
<keyword evidence="6 16" id="KW-0812">Transmembrane</keyword>
<dbReference type="GeneID" id="19524338"/>
<organism evidence="20">
    <name type="scientific">Trachinotus carolinus</name>
    <name type="common">Florida pompano</name>
    <dbReference type="NCBI Taxonomy" id="173342"/>
    <lineage>
        <taxon>Eukaryota</taxon>
        <taxon>Metazoa</taxon>
        <taxon>Chordata</taxon>
        <taxon>Craniata</taxon>
        <taxon>Vertebrata</taxon>
        <taxon>Euteleostomi</taxon>
        <taxon>Actinopterygii</taxon>
        <taxon>Neopterygii</taxon>
        <taxon>Teleostei</taxon>
        <taxon>Neoteleostei</taxon>
        <taxon>Acanthomorphata</taxon>
        <taxon>Carangaria</taxon>
        <taxon>Carangiformes</taxon>
        <taxon>Carangidae</taxon>
        <taxon>Trachinotus</taxon>
    </lineage>
</organism>
<keyword evidence="13 16" id="KW-0496">Mitochondrion</keyword>
<comment type="function">
    <text evidence="16">Core subunit of the mitochondrial membrane respiratory chain NADH dehydrogenase (Complex I) which catalyzes electron transfer from NADH through the respiratory chain, using ubiquinone as an electron acceptor. Essential for the catalytic activity and assembly of complex I.</text>
</comment>
<evidence type="ECO:0000256" key="2">
    <source>
        <dbReference type="ARBA" id="ARBA00012944"/>
    </source>
</evidence>
<dbReference type="AlphaFoldDB" id="A0A059V8N1"/>
<feature type="transmembrane region" description="Helical" evidence="16">
    <location>
        <begin position="279"/>
        <end position="300"/>
    </location>
</feature>
<evidence type="ECO:0000256" key="12">
    <source>
        <dbReference type="ARBA" id="ARBA00023075"/>
    </source>
</evidence>
<dbReference type="Pfam" id="PF06455">
    <property type="entry name" value="NADH5_C"/>
    <property type="match status" value="1"/>
</dbReference>
<evidence type="ECO:0000259" key="18">
    <source>
        <dbReference type="Pfam" id="PF00662"/>
    </source>
</evidence>
<feature type="transmembrane region" description="Helical" evidence="16">
    <location>
        <begin position="177"/>
        <end position="195"/>
    </location>
</feature>
<comment type="subcellular location">
    <subcellularLocation>
        <location evidence="1">Mitochondrion inner membrane</location>
        <topology evidence="1">Multi-pass membrane protein</topology>
    </subcellularLocation>
</comment>
<feature type="transmembrane region" description="Helical" evidence="16">
    <location>
        <begin position="331"/>
        <end position="353"/>
    </location>
</feature>
<evidence type="ECO:0000256" key="15">
    <source>
        <dbReference type="ARBA" id="ARBA00049551"/>
    </source>
</evidence>
<evidence type="ECO:0000313" key="20">
    <source>
        <dbReference type="EMBL" id="AHZ89262.1"/>
    </source>
</evidence>
<sequence>MHPTSLLMSSSLILILFLLTYPLLTTLTPHPKHPDWATTHVKTAVKLAFFISLLPLFIYFNEGVEVIVTNWNWMNTNTFDVNISLKFDHYSIIFTPIALYVTWSILEFASWYMHADPYMNRFFKYLLTFLIAMIILVTANNMFQLFIGWEGVGIMSFLLIGWWYGRADANTAALQAVLYNRVGDIGLIFTMAWMATNLNSWELQQMFATAKDLDLTFPLLGLIVAATGKSAQFGLHPWLPSAMEGPTPVSALLHSSTMVVAGIFLLIRTSPLMENNQTALTICLCLGALTTLFTATCALTQNDIKKIVAFSTSSQLGLMMVTIGLNQPQLAFLHICTHAFFKAMLFLCSGSIIHSLNDEQDIRKMGGMHNLAPFTSSCLTIGSLALTGTPFLAGFFSKDAIIEALNTSHLNAWALTLTLLATSFTAIYSMRVVFFVVMGHPRFNSLSPINENNPAVINPIKRLAWGSIIAGLLITSNILPLKTPVMTMPPLLKLAALAVTILGLLTALELAFLTSKQFKPTPKLTPHHFSNMLGFFPSIIHRLTPKLSLILGQTIATQMIDQIWLEKTGPKAIASANLPLVSTTSNIQQGMIKTYLSLFLLTLSLMVLLVIY</sequence>
<dbReference type="EMBL" id="KJ556976">
    <property type="protein sequence ID" value="AHZ89262.1"/>
    <property type="molecule type" value="Genomic_DNA"/>
</dbReference>
<dbReference type="PANTHER" id="PTHR42829:SF2">
    <property type="entry name" value="NADH-UBIQUINONE OXIDOREDUCTASE CHAIN 5"/>
    <property type="match status" value="1"/>
</dbReference>
<gene>
    <name evidence="20" type="primary">ND5</name>
</gene>
<dbReference type="NCBIfam" id="TIGR01974">
    <property type="entry name" value="NDH_I_L"/>
    <property type="match status" value="1"/>
</dbReference>
<evidence type="ECO:0000256" key="14">
    <source>
        <dbReference type="ARBA" id="ARBA00023136"/>
    </source>
</evidence>
<keyword evidence="7" id="KW-0999">Mitochondrion inner membrane</keyword>
<dbReference type="InterPro" id="IPR010934">
    <property type="entry name" value="NADH_DH_su5_C"/>
</dbReference>